<name>A0A813HKM2_POLGL</name>
<feature type="compositionally biased region" description="Polar residues" evidence="1">
    <location>
        <begin position="164"/>
        <end position="174"/>
    </location>
</feature>
<comment type="caution">
    <text evidence="3">The sequence shown here is derived from an EMBL/GenBank/DDBJ whole genome shotgun (WGS) entry which is preliminary data.</text>
</comment>
<keyword evidence="2" id="KW-1133">Transmembrane helix</keyword>
<evidence type="ECO:0000256" key="2">
    <source>
        <dbReference type="SAM" id="Phobius"/>
    </source>
</evidence>
<reference evidence="3" key="1">
    <citation type="submission" date="2021-02" db="EMBL/GenBank/DDBJ databases">
        <authorList>
            <person name="Dougan E. K."/>
            <person name="Rhodes N."/>
            <person name="Thang M."/>
            <person name="Chan C."/>
        </authorList>
    </citation>
    <scope>NUCLEOTIDE SEQUENCE</scope>
</reference>
<proteinExistence type="predicted"/>
<organism evidence="3 4">
    <name type="scientific">Polarella glacialis</name>
    <name type="common">Dinoflagellate</name>
    <dbReference type="NCBI Taxonomy" id="89957"/>
    <lineage>
        <taxon>Eukaryota</taxon>
        <taxon>Sar</taxon>
        <taxon>Alveolata</taxon>
        <taxon>Dinophyceae</taxon>
        <taxon>Suessiales</taxon>
        <taxon>Suessiaceae</taxon>
        <taxon>Polarella</taxon>
    </lineage>
</organism>
<dbReference type="Proteomes" id="UP000654075">
    <property type="component" value="Unassembled WGS sequence"/>
</dbReference>
<keyword evidence="2" id="KW-0812">Transmembrane</keyword>
<sequence>PLKSSSCLSVDTSSHEEDLEMLEFSLLQTSLKIERVDSQEVQVARGLSARAAAEAASKELPFFAAPASFVARRAGIHKSFLVELLSRHCDPQGQAGFAPVLLFTLIGIVMCVYVLQLLSVAFDEPAASGPKEKGCNQSPPPSAITLPPASRLSHGGGVFPPARSDSSTTSSQERPSIGHGPASLPPVSSVPSARHSLGPSTPSLGLPQTVASRRSVGQSSSAERPSQQARDAARPDAICPALILPHGEAQFLLPAEALRRLSRGPVEVLGPSGRPLLHARLQAAAGAPVPTQGMWLELSTTATSKYPHASVGPLVLGKALAAPGSLEVRGPRGDRYGLLQPSGRVAWQVLRNGGHLVLSMTLAEGGAGLVVAAASGKVIGSAMPTPEGEACCVKVSPGVDALLTLLSVLAVILTSPEVSGLRL</sequence>
<gene>
    <name evidence="3" type="ORF">PGLA1383_LOCUS53364</name>
</gene>
<evidence type="ECO:0000256" key="1">
    <source>
        <dbReference type="SAM" id="MobiDB-lite"/>
    </source>
</evidence>
<feature type="compositionally biased region" description="Polar residues" evidence="1">
    <location>
        <begin position="209"/>
        <end position="229"/>
    </location>
</feature>
<keyword evidence="2" id="KW-0472">Membrane</keyword>
<feature type="region of interest" description="Disordered" evidence="1">
    <location>
        <begin position="128"/>
        <end position="233"/>
    </location>
</feature>
<protein>
    <submittedName>
        <fullName evidence="3">Uncharacterized protein</fullName>
    </submittedName>
</protein>
<accession>A0A813HKM2</accession>
<dbReference type="AlphaFoldDB" id="A0A813HKM2"/>
<evidence type="ECO:0000313" key="3">
    <source>
        <dbReference type="EMBL" id="CAE8638086.1"/>
    </source>
</evidence>
<feature type="compositionally biased region" description="Low complexity" evidence="1">
    <location>
        <begin position="181"/>
        <end position="193"/>
    </location>
</feature>
<dbReference type="EMBL" id="CAJNNV010031861">
    <property type="protein sequence ID" value="CAE8638086.1"/>
    <property type="molecule type" value="Genomic_DNA"/>
</dbReference>
<keyword evidence="4" id="KW-1185">Reference proteome</keyword>
<evidence type="ECO:0000313" key="4">
    <source>
        <dbReference type="Proteomes" id="UP000654075"/>
    </source>
</evidence>
<feature type="transmembrane region" description="Helical" evidence="2">
    <location>
        <begin position="95"/>
        <end position="115"/>
    </location>
</feature>
<dbReference type="OrthoDB" id="424364at2759"/>
<feature type="non-terminal residue" evidence="3">
    <location>
        <position position="1"/>
    </location>
</feature>